<organism evidence="2 3">
    <name type="scientific">Ambispora leptoticha</name>
    <dbReference type="NCBI Taxonomy" id="144679"/>
    <lineage>
        <taxon>Eukaryota</taxon>
        <taxon>Fungi</taxon>
        <taxon>Fungi incertae sedis</taxon>
        <taxon>Mucoromycota</taxon>
        <taxon>Glomeromycotina</taxon>
        <taxon>Glomeromycetes</taxon>
        <taxon>Archaeosporales</taxon>
        <taxon>Ambisporaceae</taxon>
        <taxon>Ambispora</taxon>
    </lineage>
</organism>
<accession>A0A9N9DFT9</accession>
<keyword evidence="3" id="KW-1185">Reference proteome</keyword>
<name>A0A9N9DFT9_9GLOM</name>
<evidence type="ECO:0000313" key="2">
    <source>
        <dbReference type="EMBL" id="CAG8638627.1"/>
    </source>
</evidence>
<protein>
    <submittedName>
        <fullName evidence="2">14269_t:CDS:1</fullName>
    </submittedName>
</protein>
<dbReference type="Proteomes" id="UP000789508">
    <property type="component" value="Unassembled WGS sequence"/>
</dbReference>
<evidence type="ECO:0000313" key="3">
    <source>
        <dbReference type="Proteomes" id="UP000789508"/>
    </source>
</evidence>
<gene>
    <name evidence="2" type="ORF">ALEPTO_LOCUS9631</name>
</gene>
<reference evidence="2" key="1">
    <citation type="submission" date="2021-06" db="EMBL/GenBank/DDBJ databases">
        <authorList>
            <person name="Kallberg Y."/>
            <person name="Tangrot J."/>
            <person name="Rosling A."/>
        </authorList>
    </citation>
    <scope>NUCLEOTIDE SEQUENCE</scope>
    <source>
        <strain evidence="2">FL130A</strain>
    </source>
</reference>
<evidence type="ECO:0000256" key="1">
    <source>
        <dbReference type="SAM" id="Coils"/>
    </source>
</evidence>
<comment type="caution">
    <text evidence="2">The sequence shown here is derived from an EMBL/GenBank/DDBJ whole genome shotgun (WGS) entry which is preliminary data.</text>
</comment>
<sequence length="263" mass="30782">EDFKREVNVIPFRLPRIMDTVECEITNEERFEEALESESACKDFTKTLIEQTAENIDLRLEEKVPQLICYPQDPDDKSSDYTPMETKIRSYKRMICLIDSKAKNTIDIGGYKDNVNFPTLDLEKRFGAENVLEENLPNGYGMLVMDERCLQLYKRGKQKGFRHKEEAENAQKQGTILTKPVLRRKLEERVKELEEKLTKKGVKKDYYKEQFKQLELTNQQLAQKNNLLEQKIEDLGKQLISLAKQKIGNQKEAKKLVEQLESN</sequence>
<feature type="coiled-coil region" evidence="1">
    <location>
        <begin position="183"/>
        <end position="263"/>
    </location>
</feature>
<dbReference type="OrthoDB" id="2449683at2759"/>
<dbReference type="AlphaFoldDB" id="A0A9N9DFT9"/>
<keyword evidence="1" id="KW-0175">Coiled coil</keyword>
<feature type="non-terminal residue" evidence="2">
    <location>
        <position position="1"/>
    </location>
</feature>
<proteinExistence type="predicted"/>
<dbReference type="EMBL" id="CAJVPS010007871">
    <property type="protein sequence ID" value="CAG8638627.1"/>
    <property type="molecule type" value="Genomic_DNA"/>
</dbReference>